<keyword evidence="3" id="KW-1003">Cell membrane</keyword>
<dbReference type="CDD" id="cd03293">
    <property type="entry name" value="ABC_NrtD_SsuB_transporters"/>
    <property type="match status" value="1"/>
</dbReference>
<evidence type="ECO:0000259" key="7">
    <source>
        <dbReference type="PROSITE" id="PS50893"/>
    </source>
</evidence>
<keyword evidence="5" id="KW-0547">Nucleotide-binding</keyword>
<keyword evidence="2" id="KW-0813">Transport</keyword>
<dbReference type="KEGG" id="bgo:BM43_4022"/>
<sequence>MAGLSINAVSKSFDVGGQPFVALDRTTLNLAPGEFGALIGPSGCGKSTLLRMVADLVAPTSGSIAIDGAPPRTARLRHEIGFVFQDATLLPWRSVLDNIRLPLEMLGKEGKRGALTPAQLIELVGLGGFEHARPAQLSGGMQQRCAIARALAVAPQVLLLDEPFGALDEITRYKMNFELLRIWAQTGTTALMVTHSIEEAVLMADRIFILAARPGRIVETVEVDIERPRRFDHLCTPRFAALVDQVRRSLFGDAGQRFDHAA</sequence>
<dbReference type="GO" id="GO:0005524">
    <property type="term" value="F:ATP binding"/>
    <property type="evidence" value="ECO:0007669"/>
    <property type="project" value="UniProtKB-KW"/>
</dbReference>
<evidence type="ECO:0000313" key="10">
    <source>
        <dbReference type="Proteomes" id="UP000029590"/>
    </source>
</evidence>
<evidence type="ECO:0000313" key="8">
    <source>
        <dbReference type="EMBL" id="KGC11130.1"/>
    </source>
</evidence>
<dbReference type="SUPFAM" id="SSF52540">
    <property type="entry name" value="P-loop containing nucleoside triphosphate hydrolases"/>
    <property type="match status" value="1"/>
</dbReference>
<dbReference type="EMBL" id="PDDY01000004">
    <property type="protein sequence ID" value="PEH40225.1"/>
    <property type="molecule type" value="Genomic_DNA"/>
</dbReference>
<dbReference type="PROSITE" id="PS50893">
    <property type="entry name" value="ABC_TRANSPORTER_2"/>
    <property type="match status" value="1"/>
</dbReference>
<evidence type="ECO:0000313" key="11">
    <source>
        <dbReference type="Proteomes" id="UP000220629"/>
    </source>
</evidence>
<proteinExistence type="inferred from homology"/>
<evidence type="ECO:0000256" key="1">
    <source>
        <dbReference type="ARBA" id="ARBA00005417"/>
    </source>
</evidence>
<dbReference type="RefSeq" id="WP_042285344.1">
    <property type="nucleotide sequence ID" value="NZ_CADEVY010000004.1"/>
</dbReference>
<dbReference type="InterPro" id="IPR003439">
    <property type="entry name" value="ABC_transporter-like_ATP-bd"/>
</dbReference>
<keyword evidence="6 9" id="KW-0067">ATP-binding</keyword>
<dbReference type="Proteomes" id="UP000220629">
    <property type="component" value="Unassembled WGS sequence"/>
</dbReference>
<evidence type="ECO:0000313" key="9">
    <source>
        <dbReference type="EMBL" id="PEH40225.1"/>
    </source>
</evidence>
<evidence type="ECO:0000256" key="3">
    <source>
        <dbReference type="ARBA" id="ARBA00022475"/>
    </source>
</evidence>
<dbReference type="GO" id="GO:0016887">
    <property type="term" value="F:ATP hydrolysis activity"/>
    <property type="evidence" value="ECO:0007669"/>
    <property type="project" value="InterPro"/>
</dbReference>
<feature type="domain" description="ABC transporter" evidence="7">
    <location>
        <begin position="4"/>
        <end position="237"/>
    </location>
</feature>
<dbReference type="Pfam" id="PF00005">
    <property type="entry name" value="ABC_tran"/>
    <property type="match status" value="1"/>
</dbReference>
<dbReference type="Proteomes" id="UP000029590">
    <property type="component" value="Unassembled WGS sequence"/>
</dbReference>
<reference evidence="8 10" key="1">
    <citation type="submission" date="2014-04" db="EMBL/GenBank/DDBJ databases">
        <authorList>
            <person name="Bishop-Lilly K.A."/>
            <person name="Broomall S.M."/>
            <person name="Chain P.S."/>
            <person name="Chertkov O."/>
            <person name="Coyne S.R."/>
            <person name="Daligault H.E."/>
            <person name="Davenport K.W."/>
            <person name="Erkkila T."/>
            <person name="Frey K.G."/>
            <person name="Gibbons H.S."/>
            <person name="Gu W."/>
            <person name="Jaissle J."/>
            <person name="Johnson S.L."/>
            <person name="Koroleva G.I."/>
            <person name="Ladner J.T."/>
            <person name="Lo C.-C."/>
            <person name="Minogue T.D."/>
            <person name="Munk C."/>
            <person name="Palacios G.F."/>
            <person name="Redden C.L."/>
            <person name="Rosenzweig C.N."/>
            <person name="Scholz M.B."/>
            <person name="Teshima H."/>
            <person name="Xu Y."/>
        </authorList>
    </citation>
    <scope>NUCLEOTIDE SEQUENCE [LARGE SCALE GENOMIC DNA]</scope>
    <source>
        <strain evidence="8">Gladioli</strain>
        <strain evidence="10">gladioli</strain>
    </source>
</reference>
<evidence type="ECO:0000256" key="4">
    <source>
        <dbReference type="ARBA" id="ARBA00022519"/>
    </source>
</evidence>
<dbReference type="PANTHER" id="PTHR42788">
    <property type="entry name" value="TAURINE IMPORT ATP-BINDING PROTEIN-RELATED"/>
    <property type="match status" value="1"/>
</dbReference>
<dbReference type="InterPro" id="IPR050166">
    <property type="entry name" value="ABC_transporter_ATP-bind"/>
</dbReference>
<dbReference type="AlphaFoldDB" id="A0A095F2G2"/>
<dbReference type="OrthoDB" id="9783039at2"/>
<evidence type="ECO:0000256" key="2">
    <source>
        <dbReference type="ARBA" id="ARBA00022448"/>
    </source>
</evidence>
<accession>A0A095F2G2</accession>
<reference evidence="11" key="2">
    <citation type="submission" date="2017-09" db="EMBL/GenBank/DDBJ databases">
        <title>FDA dAtabase for Regulatory Grade micrObial Sequences (FDA-ARGOS): Supporting development and validation of Infectious Disease Dx tests.</title>
        <authorList>
            <person name="Minogue T."/>
            <person name="Wolcott M."/>
            <person name="Wasieloski L."/>
            <person name="Aguilar W."/>
            <person name="Moore D."/>
            <person name="Tallon L."/>
            <person name="Sadzewicz L."/>
            <person name="Ott S."/>
            <person name="Zhao X."/>
            <person name="Nagaraj S."/>
            <person name="Vavikolanu K."/>
            <person name="Aluvathingal J."/>
            <person name="Nadendla S."/>
            <person name="Sichtig H."/>
        </authorList>
    </citation>
    <scope>NUCLEOTIDE SEQUENCE [LARGE SCALE GENOMIC DNA]</scope>
    <source>
        <strain evidence="11">FDAARGOS_390</strain>
    </source>
</reference>
<dbReference type="EMBL" id="JPGG01000017">
    <property type="protein sequence ID" value="KGC11130.1"/>
    <property type="molecule type" value="Genomic_DNA"/>
</dbReference>
<evidence type="ECO:0000256" key="6">
    <source>
        <dbReference type="ARBA" id="ARBA00022840"/>
    </source>
</evidence>
<reference evidence="9" key="3">
    <citation type="submission" date="2017-09" db="EMBL/GenBank/DDBJ databases">
        <title>FDA dAtabase for Regulatory Grade micrObial Sequences (FDA-ARGOS): Supporting development and validation of Infectious Disease Dx tests.</title>
        <authorList>
            <person name="Minogue T."/>
            <person name="Wolcott M."/>
            <person name="Wasieloski L."/>
            <person name="Aguilar W."/>
            <person name="Moore D."/>
            <person name="Tallon L.J."/>
            <person name="Sadzewicz L."/>
            <person name="Ott S."/>
            <person name="Zhao X."/>
            <person name="Nagaraj S."/>
            <person name="Vavikolanu K."/>
            <person name="Aluvathingal J."/>
            <person name="Nadendla S."/>
            <person name="Sichtig H."/>
        </authorList>
    </citation>
    <scope>NUCLEOTIDE SEQUENCE</scope>
    <source>
        <strain evidence="9">FDAARGOS_390</strain>
    </source>
</reference>
<keyword evidence="4" id="KW-0997">Cell inner membrane</keyword>
<comment type="similarity">
    <text evidence="1">Belongs to the ABC transporter superfamily.</text>
</comment>
<keyword evidence="4" id="KW-0472">Membrane</keyword>
<organism evidence="9 11">
    <name type="scientific">Burkholderia gladioli</name>
    <name type="common">Pseudomonas marginata</name>
    <name type="synonym">Phytomonas marginata</name>
    <dbReference type="NCBI Taxonomy" id="28095"/>
    <lineage>
        <taxon>Bacteria</taxon>
        <taxon>Pseudomonadati</taxon>
        <taxon>Pseudomonadota</taxon>
        <taxon>Betaproteobacteria</taxon>
        <taxon>Burkholderiales</taxon>
        <taxon>Burkholderiaceae</taxon>
        <taxon>Burkholderia</taxon>
    </lineage>
</organism>
<dbReference type="PANTHER" id="PTHR42788:SF13">
    <property type="entry name" value="ALIPHATIC SULFONATES IMPORT ATP-BINDING PROTEIN SSUB"/>
    <property type="match status" value="1"/>
</dbReference>
<evidence type="ECO:0000256" key="5">
    <source>
        <dbReference type="ARBA" id="ARBA00022741"/>
    </source>
</evidence>
<dbReference type="InterPro" id="IPR003593">
    <property type="entry name" value="AAA+_ATPase"/>
</dbReference>
<dbReference type="Gene3D" id="3.40.50.300">
    <property type="entry name" value="P-loop containing nucleotide triphosphate hydrolases"/>
    <property type="match status" value="1"/>
</dbReference>
<dbReference type="SMART" id="SM00382">
    <property type="entry name" value="AAA"/>
    <property type="match status" value="1"/>
</dbReference>
<comment type="caution">
    <text evidence="9">The sequence shown here is derived from an EMBL/GenBank/DDBJ whole genome shotgun (WGS) entry which is preliminary data.</text>
</comment>
<dbReference type="InterPro" id="IPR027417">
    <property type="entry name" value="P-loop_NTPase"/>
</dbReference>
<protein>
    <submittedName>
        <fullName evidence="9">ABC transporter ATP-binding protein</fullName>
    </submittedName>
    <submittedName>
        <fullName evidence="8">ABC transporter family protein</fullName>
    </submittedName>
</protein>
<name>A0A095F2G2_BURGA</name>
<gene>
    <name evidence="9" type="ORF">CRM94_25870</name>
    <name evidence="8" type="ORF">DM48_7476</name>
</gene>